<proteinExistence type="predicted"/>
<dbReference type="Proteomes" id="UP000199006">
    <property type="component" value="Unassembled WGS sequence"/>
</dbReference>
<dbReference type="OrthoDB" id="9936283at2"/>
<dbReference type="RefSeq" id="WP_089858194.1">
    <property type="nucleotide sequence ID" value="NZ_FOTI01000001.1"/>
</dbReference>
<sequence>MKIKKAIKELKKGNLHCWREGKKTYWVTDKFLLVKMNQKQFNLFKSKYSSLKRNAYIPDLEVGEKCSTYGMMLDDGGPDFENLFESLDKFRPAKVSDFVFDNDKRVYYSEGFVSVISEDYYQVFEEYECEVNNDDKFSPVAFYKGNGELVGIVAPIELKTNEKESLYSGLDALLNSLEGDTRG</sequence>
<keyword evidence="2" id="KW-1185">Reference proteome</keyword>
<name>A0A1I4EVM3_9FIRM</name>
<protein>
    <submittedName>
        <fullName evidence="1">Uncharacterized protein</fullName>
    </submittedName>
</protein>
<dbReference type="EMBL" id="FOTI01000001">
    <property type="protein sequence ID" value="SFL09795.1"/>
    <property type="molecule type" value="Genomic_DNA"/>
</dbReference>
<evidence type="ECO:0000313" key="1">
    <source>
        <dbReference type="EMBL" id="SFL09795.1"/>
    </source>
</evidence>
<accession>A0A1I4EVM3</accession>
<organism evidence="1 2">
    <name type="scientific">Halanaerobium salsuginis</name>
    <dbReference type="NCBI Taxonomy" id="29563"/>
    <lineage>
        <taxon>Bacteria</taxon>
        <taxon>Bacillati</taxon>
        <taxon>Bacillota</taxon>
        <taxon>Clostridia</taxon>
        <taxon>Halanaerobiales</taxon>
        <taxon>Halanaerobiaceae</taxon>
        <taxon>Halanaerobium</taxon>
    </lineage>
</organism>
<reference evidence="1 2" key="1">
    <citation type="submission" date="2016-10" db="EMBL/GenBank/DDBJ databases">
        <authorList>
            <person name="de Groot N.N."/>
        </authorList>
    </citation>
    <scope>NUCLEOTIDE SEQUENCE [LARGE SCALE GENOMIC DNA]</scope>
    <source>
        <strain evidence="1 2">ATCC 51327</strain>
    </source>
</reference>
<dbReference type="AlphaFoldDB" id="A0A1I4EVM3"/>
<evidence type="ECO:0000313" key="2">
    <source>
        <dbReference type="Proteomes" id="UP000199006"/>
    </source>
</evidence>
<gene>
    <name evidence="1" type="ORF">SAMN02983006_00175</name>
</gene>
<dbReference type="STRING" id="29563.SAMN02983006_00175"/>